<feature type="compositionally biased region" description="Basic and acidic residues" evidence="1">
    <location>
        <begin position="73"/>
        <end position="82"/>
    </location>
</feature>
<comment type="caution">
    <text evidence="2">The sequence shown here is derived from an EMBL/GenBank/DDBJ whole genome shotgun (WGS) entry which is preliminary data.</text>
</comment>
<sequence>MAEKALEVFRLRPCYVSIWRILLGACKLHGNVVLAEIAKNKLLKLDPCNSGNYVLSSSSYAGVERWDDAKKMREQMEGDVKKPSGWSSMEPNTVTSSNSGMVVGAS</sequence>
<dbReference type="PANTHER" id="PTHR47926:SF440">
    <property type="entry name" value="REPEAT-CONTAINING PROTEIN, PUTATIVE-RELATED"/>
    <property type="match status" value="1"/>
</dbReference>
<dbReference type="AlphaFoldDB" id="A0A7J0E9S3"/>
<dbReference type="GO" id="GO:0009451">
    <property type="term" value="P:RNA modification"/>
    <property type="evidence" value="ECO:0007669"/>
    <property type="project" value="InterPro"/>
</dbReference>
<dbReference type="Proteomes" id="UP000585474">
    <property type="component" value="Unassembled WGS sequence"/>
</dbReference>
<keyword evidence="3" id="KW-1185">Reference proteome</keyword>
<gene>
    <name evidence="2" type="ORF">Acr_03g0000250</name>
</gene>
<dbReference type="InterPro" id="IPR046848">
    <property type="entry name" value="E_motif"/>
</dbReference>
<accession>A0A7J0E9S3</accession>
<dbReference type="OrthoDB" id="185373at2759"/>
<dbReference type="Pfam" id="PF20431">
    <property type="entry name" value="E_motif"/>
    <property type="match status" value="1"/>
</dbReference>
<reference evidence="2 3" key="1">
    <citation type="submission" date="2019-07" db="EMBL/GenBank/DDBJ databases">
        <title>De Novo Assembly of kiwifruit Actinidia rufa.</title>
        <authorList>
            <person name="Sugita-Konishi S."/>
            <person name="Sato K."/>
            <person name="Mori E."/>
            <person name="Abe Y."/>
            <person name="Kisaki G."/>
            <person name="Hamano K."/>
            <person name="Suezawa K."/>
            <person name="Otani M."/>
            <person name="Fukuda T."/>
            <person name="Manabe T."/>
            <person name="Gomi K."/>
            <person name="Tabuchi M."/>
            <person name="Akimitsu K."/>
            <person name="Kataoka I."/>
        </authorList>
    </citation>
    <scope>NUCLEOTIDE SEQUENCE [LARGE SCALE GENOMIC DNA]</scope>
    <source>
        <strain evidence="3">cv. Fuchu</strain>
    </source>
</reference>
<proteinExistence type="predicted"/>
<evidence type="ECO:0000313" key="3">
    <source>
        <dbReference type="Proteomes" id="UP000585474"/>
    </source>
</evidence>
<evidence type="ECO:0000313" key="2">
    <source>
        <dbReference type="EMBL" id="GFY83251.1"/>
    </source>
</evidence>
<name>A0A7J0E9S3_9ERIC</name>
<dbReference type="GO" id="GO:0003723">
    <property type="term" value="F:RNA binding"/>
    <property type="evidence" value="ECO:0007669"/>
    <property type="project" value="InterPro"/>
</dbReference>
<protein>
    <recommendedName>
        <fullName evidence="4">Tetratricopeptide repeat (TPR)-like superfamily protein</fullName>
    </recommendedName>
</protein>
<dbReference type="PANTHER" id="PTHR47926">
    <property type="entry name" value="PENTATRICOPEPTIDE REPEAT-CONTAINING PROTEIN"/>
    <property type="match status" value="1"/>
</dbReference>
<organism evidence="2 3">
    <name type="scientific">Actinidia rufa</name>
    <dbReference type="NCBI Taxonomy" id="165716"/>
    <lineage>
        <taxon>Eukaryota</taxon>
        <taxon>Viridiplantae</taxon>
        <taxon>Streptophyta</taxon>
        <taxon>Embryophyta</taxon>
        <taxon>Tracheophyta</taxon>
        <taxon>Spermatophyta</taxon>
        <taxon>Magnoliopsida</taxon>
        <taxon>eudicotyledons</taxon>
        <taxon>Gunneridae</taxon>
        <taxon>Pentapetalae</taxon>
        <taxon>asterids</taxon>
        <taxon>Ericales</taxon>
        <taxon>Actinidiaceae</taxon>
        <taxon>Actinidia</taxon>
    </lineage>
</organism>
<feature type="region of interest" description="Disordered" evidence="1">
    <location>
        <begin position="73"/>
        <end position="106"/>
    </location>
</feature>
<evidence type="ECO:0008006" key="4">
    <source>
        <dbReference type="Google" id="ProtNLM"/>
    </source>
</evidence>
<feature type="compositionally biased region" description="Polar residues" evidence="1">
    <location>
        <begin position="85"/>
        <end position="100"/>
    </location>
</feature>
<dbReference type="InterPro" id="IPR046960">
    <property type="entry name" value="PPR_At4g14850-like_plant"/>
</dbReference>
<evidence type="ECO:0000256" key="1">
    <source>
        <dbReference type="SAM" id="MobiDB-lite"/>
    </source>
</evidence>
<dbReference type="EMBL" id="BJWL01000003">
    <property type="protein sequence ID" value="GFY83251.1"/>
    <property type="molecule type" value="Genomic_DNA"/>
</dbReference>